<dbReference type="VEuPathDB" id="CryptoDB:Cvel_3461"/>
<protein>
    <submittedName>
        <fullName evidence="2">Uncharacterized protein</fullName>
    </submittedName>
</protein>
<dbReference type="AlphaFoldDB" id="A0A0G4FLJ8"/>
<name>A0A0G4FLJ8_9ALVE</name>
<evidence type="ECO:0000313" key="2">
    <source>
        <dbReference type="EMBL" id="CEM14309.1"/>
    </source>
</evidence>
<feature type="region of interest" description="Disordered" evidence="1">
    <location>
        <begin position="1"/>
        <end position="87"/>
    </location>
</feature>
<feature type="compositionally biased region" description="Acidic residues" evidence="1">
    <location>
        <begin position="78"/>
        <end position="87"/>
    </location>
</feature>
<feature type="compositionally biased region" description="Polar residues" evidence="1">
    <location>
        <begin position="1"/>
        <end position="23"/>
    </location>
</feature>
<sequence>MSATTKAVNSTGPQNSIRPSQEITALELQRSRSTPASPQMCCSCNQAIPPQPPLGRSVTEAHQQKKHQTDPTRGVSESFEDLDIDDETPLLEVMRQVSMKKAGPSSCTASPMETSAPTPKRLLCLLEKEGHSRGQQDHTKTMILDLGSPRLQFASPASDRADSDGEESP</sequence>
<feature type="compositionally biased region" description="Polar residues" evidence="1">
    <location>
        <begin position="105"/>
        <end position="117"/>
    </location>
</feature>
<gene>
    <name evidence="2" type="ORF">Cvel_3461</name>
</gene>
<accession>A0A0G4FLJ8</accession>
<feature type="compositionally biased region" description="Basic and acidic residues" evidence="1">
    <location>
        <begin position="126"/>
        <end position="140"/>
    </location>
</feature>
<dbReference type="EMBL" id="CDMZ01000440">
    <property type="protein sequence ID" value="CEM14309.1"/>
    <property type="molecule type" value="Genomic_DNA"/>
</dbReference>
<evidence type="ECO:0000256" key="1">
    <source>
        <dbReference type="SAM" id="MobiDB-lite"/>
    </source>
</evidence>
<reference evidence="2" key="1">
    <citation type="submission" date="2014-11" db="EMBL/GenBank/DDBJ databases">
        <authorList>
            <person name="Otto D Thomas"/>
            <person name="Naeem Raeece"/>
        </authorList>
    </citation>
    <scope>NUCLEOTIDE SEQUENCE</scope>
</reference>
<proteinExistence type="predicted"/>
<organism evidence="2">
    <name type="scientific">Chromera velia CCMP2878</name>
    <dbReference type="NCBI Taxonomy" id="1169474"/>
    <lineage>
        <taxon>Eukaryota</taxon>
        <taxon>Sar</taxon>
        <taxon>Alveolata</taxon>
        <taxon>Colpodellida</taxon>
        <taxon>Chromeraceae</taxon>
        <taxon>Chromera</taxon>
    </lineage>
</organism>
<feature type="region of interest" description="Disordered" evidence="1">
    <location>
        <begin position="100"/>
        <end position="169"/>
    </location>
</feature>